<dbReference type="PROSITE" id="PS51257">
    <property type="entry name" value="PROKAR_LIPOPROTEIN"/>
    <property type="match status" value="1"/>
</dbReference>
<dbReference type="PANTHER" id="PTHR39335">
    <property type="entry name" value="BLL4220 PROTEIN"/>
    <property type="match status" value="1"/>
</dbReference>
<dbReference type="RefSeq" id="WP_162444493.1">
    <property type="nucleotide sequence ID" value="NZ_CP048222.1"/>
</dbReference>
<sequence>MKTQSKTIAFKITQLCIYLGLVLFFACKDDKEDNVTPTPAQVIHVKTSSNAALGNFLTDKDGKTLYFFAKDITGNSACEGGCADAWPIFYEKDLKVADNLNAADFGVITRTDGKKQTTYKGWPLYHFAQDAAAGDTKGEGLGKTWVVASPDYTLMIGNKDGKNFLINMGGRTVYFFGKDTENVSNCINGCVDTWPLISQSAVKVPSLVNKANFGSITRADGKTQTTFLSKPIYYFANDTQRGETKGSAIANWFLSVLE</sequence>
<dbReference type="AlphaFoldDB" id="A0A6C0GLH9"/>
<keyword evidence="1" id="KW-0472">Membrane</keyword>
<proteinExistence type="predicted"/>
<organism evidence="2 3">
    <name type="scientific">Rhodocytophaga rosea</name>
    <dbReference type="NCBI Taxonomy" id="2704465"/>
    <lineage>
        <taxon>Bacteria</taxon>
        <taxon>Pseudomonadati</taxon>
        <taxon>Bacteroidota</taxon>
        <taxon>Cytophagia</taxon>
        <taxon>Cytophagales</taxon>
        <taxon>Rhodocytophagaceae</taxon>
        <taxon>Rhodocytophaga</taxon>
    </lineage>
</organism>
<gene>
    <name evidence="2" type="ORF">GXP67_18450</name>
</gene>
<name>A0A6C0GLH9_9BACT</name>
<protein>
    <recommendedName>
        <fullName evidence="4">Lipoprotein</fullName>
    </recommendedName>
</protein>
<evidence type="ECO:0008006" key="4">
    <source>
        <dbReference type="Google" id="ProtNLM"/>
    </source>
</evidence>
<evidence type="ECO:0000256" key="1">
    <source>
        <dbReference type="SAM" id="Phobius"/>
    </source>
</evidence>
<reference evidence="2 3" key="1">
    <citation type="submission" date="2020-01" db="EMBL/GenBank/DDBJ databases">
        <authorList>
            <person name="Kim M.K."/>
        </authorList>
    </citation>
    <scope>NUCLEOTIDE SEQUENCE [LARGE SCALE GENOMIC DNA]</scope>
    <source>
        <strain evidence="2 3">172606-1</strain>
    </source>
</reference>
<dbReference type="Pfam" id="PF03640">
    <property type="entry name" value="Lipoprotein_15"/>
    <property type="match status" value="4"/>
</dbReference>
<keyword evidence="1" id="KW-0812">Transmembrane</keyword>
<dbReference type="GO" id="GO:0043448">
    <property type="term" value="P:alkane catabolic process"/>
    <property type="evidence" value="ECO:0007669"/>
    <property type="project" value="TreeGrafter"/>
</dbReference>
<dbReference type="KEGG" id="rhoz:GXP67_18450"/>
<dbReference type="PANTHER" id="PTHR39335:SF1">
    <property type="entry name" value="BLL4220 PROTEIN"/>
    <property type="match status" value="1"/>
</dbReference>
<evidence type="ECO:0000313" key="3">
    <source>
        <dbReference type="Proteomes" id="UP000480178"/>
    </source>
</evidence>
<keyword evidence="1" id="KW-1133">Transmembrane helix</keyword>
<accession>A0A6C0GLH9</accession>
<keyword evidence="3" id="KW-1185">Reference proteome</keyword>
<dbReference type="Proteomes" id="UP000480178">
    <property type="component" value="Chromosome"/>
</dbReference>
<feature type="transmembrane region" description="Helical" evidence="1">
    <location>
        <begin position="7"/>
        <end position="26"/>
    </location>
</feature>
<dbReference type="InterPro" id="IPR005297">
    <property type="entry name" value="Lipoprotein_repeat"/>
</dbReference>
<dbReference type="EMBL" id="CP048222">
    <property type="protein sequence ID" value="QHT68482.1"/>
    <property type="molecule type" value="Genomic_DNA"/>
</dbReference>
<evidence type="ECO:0000313" key="2">
    <source>
        <dbReference type="EMBL" id="QHT68482.1"/>
    </source>
</evidence>